<evidence type="ECO:0000313" key="3">
    <source>
        <dbReference type="Proteomes" id="UP001558613"/>
    </source>
</evidence>
<feature type="region of interest" description="Disordered" evidence="1">
    <location>
        <begin position="40"/>
        <end position="69"/>
    </location>
</feature>
<proteinExistence type="predicted"/>
<evidence type="ECO:0000256" key="1">
    <source>
        <dbReference type="SAM" id="MobiDB-lite"/>
    </source>
</evidence>
<dbReference type="Proteomes" id="UP001558613">
    <property type="component" value="Unassembled WGS sequence"/>
</dbReference>
<comment type="caution">
    <text evidence="2">The sequence shown here is derived from an EMBL/GenBank/DDBJ whole genome shotgun (WGS) entry which is preliminary data.</text>
</comment>
<keyword evidence="3" id="KW-1185">Reference proteome</keyword>
<feature type="compositionally biased region" description="Polar residues" evidence="1">
    <location>
        <begin position="40"/>
        <end position="50"/>
    </location>
</feature>
<reference evidence="2 3" key="1">
    <citation type="submission" date="2023-09" db="EMBL/GenBank/DDBJ databases">
        <authorList>
            <person name="Wang M."/>
        </authorList>
    </citation>
    <scope>NUCLEOTIDE SEQUENCE [LARGE SCALE GENOMIC DNA]</scope>
    <source>
        <strain evidence="2">GT-2023</strain>
        <tissue evidence="2">Liver</tissue>
    </source>
</reference>
<name>A0ABR3NRU8_9TELE</name>
<sequence>MTEVFFPAESIHTAASSGLVTVTPDQLDIIGITESASVTEDARSSSLTDASETRPKWRRSGPNHPDGEQIALCARRRGRSGWVFWRKPV</sequence>
<organism evidence="2 3">
    <name type="scientific">Cirrhinus molitorella</name>
    <name type="common">mud carp</name>
    <dbReference type="NCBI Taxonomy" id="172907"/>
    <lineage>
        <taxon>Eukaryota</taxon>
        <taxon>Metazoa</taxon>
        <taxon>Chordata</taxon>
        <taxon>Craniata</taxon>
        <taxon>Vertebrata</taxon>
        <taxon>Euteleostomi</taxon>
        <taxon>Actinopterygii</taxon>
        <taxon>Neopterygii</taxon>
        <taxon>Teleostei</taxon>
        <taxon>Ostariophysi</taxon>
        <taxon>Cypriniformes</taxon>
        <taxon>Cyprinidae</taxon>
        <taxon>Labeoninae</taxon>
        <taxon>Labeonini</taxon>
        <taxon>Cirrhinus</taxon>
    </lineage>
</organism>
<gene>
    <name evidence="2" type="ORF">QQF64_014254</name>
</gene>
<dbReference type="EMBL" id="JAYMGO010000002">
    <property type="protein sequence ID" value="KAL1279654.1"/>
    <property type="molecule type" value="Genomic_DNA"/>
</dbReference>
<protein>
    <submittedName>
        <fullName evidence="2">Uncharacterized protein</fullName>
    </submittedName>
</protein>
<accession>A0ABR3NRU8</accession>
<evidence type="ECO:0000313" key="2">
    <source>
        <dbReference type="EMBL" id="KAL1279654.1"/>
    </source>
</evidence>